<dbReference type="Gene3D" id="3.80.10.10">
    <property type="entry name" value="Ribonuclease Inhibitor"/>
    <property type="match status" value="3"/>
</dbReference>
<evidence type="ECO:0000259" key="3">
    <source>
        <dbReference type="Pfam" id="PF23247"/>
    </source>
</evidence>
<protein>
    <recommendedName>
        <fullName evidence="3">Disease resistance protein At4g27190-like leucine-rich repeats domain-containing protein</fullName>
    </recommendedName>
</protein>
<dbReference type="OrthoDB" id="583206at2759"/>
<dbReference type="EMBL" id="JACEFO010002300">
    <property type="protein sequence ID" value="KAF8667309.1"/>
    <property type="molecule type" value="Genomic_DNA"/>
</dbReference>
<evidence type="ECO:0000313" key="5">
    <source>
        <dbReference type="Proteomes" id="UP000636709"/>
    </source>
</evidence>
<sequence length="1006" mass="115556">MNGYLNSPAYGNLEQKLKARNFVHWNIGVGPTSFFTRTITSIFREVQIREFGPYDPLIEVDMKQIAVWETATLDINDKLHMKVAEQLGIFEHNKYDMVDAHELRYYSYGMAEEKIVSLQEIQFSIAPQIFQKLRTKRYLLVIENLDEPISPIKIQRLTQGLWFPPPILEASLWLVSTTSQDVYDRSKPDSDWVISSFTGDDILILALHSLKQAAKYIASVVGHDDEQYWYHVALQCFHYTTMLLIPGGSKVNPSELDAQTDVYSPENLIRRWAAQGILPIINNNLSVQERSGEATDSYHRKYYGDDIYRVGNVILDAFQEYSLLQLPFSPASKDDEATKSAAHFLAYHNIVVEPLTFDELCEGSQSQLEHIQWVSQVVGDQGWHVSRDWLRQGASGPSSLIIRHCSRQSRLFMHLESDHFLAKLPCLRVLDLSYTPLESLPPSIYCLQKLHFLSLRGCYNLRSPLSCPDPEITLCENNTNKKLNLLYLDLSYSNIKSFHHDFFHRMPSLKELLLVKCSNLEELPTSAAALTTLTKIELVGNKKLLSFSGSKEIALDWHVTLSSFSLVGTPHIKRVSLRGCRKLVSIDIRELDALEELDLSATAIKELQKDIPNLPQLKRLLLLGVPSLRRFPWHKLKRLPDVFCLDQCSDGTDNHSNPQGAMVRICDSRLFYSFNDATSNLVRGREILKSFYVRVTSCKTTTRKIPDEEHMAINNKQLQVSLPTYSDVNCIDGISMVSMDDVPPIRETKRHVEISAVDRYPYGLSYLLQCTKSIFMSDDSHVFSLMDLIDLGRHELEESKLQKCHQMVNVFRYMHVPGLKNACVSDLKSLTHFFGEGYAEFTALKHLRLEHCPRLEGIMPLSPALPSLETLDIIFCYNLKAIFYDSDYYPSRDYHYELPRLRRIHLQELPLLEDLHVDNAILTAPAWEELHVRGCWSLRHLPRLKQQPDKQAVKVSGERAWWTKLQWEDEDNDGRASSSHRGSYEPRLPPASASIRERVIIRTYLR</sequence>
<dbReference type="PANTHER" id="PTHR33463">
    <property type="entry name" value="NB-ARC DOMAIN-CONTAINING PROTEIN-RELATED"/>
    <property type="match status" value="1"/>
</dbReference>
<reference evidence="4" key="1">
    <citation type="submission" date="2020-07" db="EMBL/GenBank/DDBJ databases">
        <title>Genome sequence and genetic diversity analysis of an under-domesticated orphan crop, white fonio (Digitaria exilis).</title>
        <authorList>
            <person name="Bennetzen J.L."/>
            <person name="Chen S."/>
            <person name="Ma X."/>
            <person name="Wang X."/>
            <person name="Yssel A.E.J."/>
            <person name="Chaluvadi S.R."/>
            <person name="Johnson M."/>
            <person name="Gangashetty P."/>
            <person name="Hamidou F."/>
            <person name="Sanogo M.D."/>
            <person name="Zwaenepoel A."/>
            <person name="Wallace J."/>
            <person name="Van De Peer Y."/>
            <person name="Van Deynze A."/>
        </authorList>
    </citation>
    <scope>NUCLEOTIDE SEQUENCE</scope>
    <source>
        <tissue evidence="4">Leaves</tissue>
    </source>
</reference>
<dbReference type="SUPFAM" id="SSF52058">
    <property type="entry name" value="L domain-like"/>
    <property type="match status" value="1"/>
</dbReference>
<feature type="domain" description="Disease resistance protein At4g27190-like leucine-rich repeats" evidence="3">
    <location>
        <begin position="840"/>
        <end position="941"/>
    </location>
</feature>
<dbReference type="InterPro" id="IPR050905">
    <property type="entry name" value="Plant_NBS-LRR"/>
</dbReference>
<accession>A0A835E5E5</accession>
<keyword evidence="1" id="KW-0433">Leucine-rich repeat</keyword>
<dbReference type="InterPro" id="IPR003591">
    <property type="entry name" value="Leu-rich_rpt_typical-subtyp"/>
</dbReference>
<evidence type="ECO:0000313" key="4">
    <source>
        <dbReference type="EMBL" id="KAF8667309.1"/>
    </source>
</evidence>
<evidence type="ECO:0000256" key="2">
    <source>
        <dbReference type="ARBA" id="ARBA00022737"/>
    </source>
</evidence>
<name>A0A835E5E5_9POAL</name>
<keyword evidence="2" id="KW-0677">Repeat</keyword>
<dbReference type="SMART" id="SM00369">
    <property type="entry name" value="LRR_TYP"/>
    <property type="match status" value="2"/>
</dbReference>
<dbReference type="Proteomes" id="UP000636709">
    <property type="component" value="Unassembled WGS sequence"/>
</dbReference>
<dbReference type="InterPro" id="IPR032675">
    <property type="entry name" value="LRR_dom_sf"/>
</dbReference>
<organism evidence="4 5">
    <name type="scientific">Digitaria exilis</name>
    <dbReference type="NCBI Taxonomy" id="1010633"/>
    <lineage>
        <taxon>Eukaryota</taxon>
        <taxon>Viridiplantae</taxon>
        <taxon>Streptophyta</taxon>
        <taxon>Embryophyta</taxon>
        <taxon>Tracheophyta</taxon>
        <taxon>Spermatophyta</taxon>
        <taxon>Magnoliopsida</taxon>
        <taxon>Liliopsida</taxon>
        <taxon>Poales</taxon>
        <taxon>Poaceae</taxon>
        <taxon>PACMAD clade</taxon>
        <taxon>Panicoideae</taxon>
        <taxon>Panicodae</taxon>
        <taxon>Paniceae</taxon>
        <taxon>Anthephorinae</taxon>
        <taxon>Digitaria</taxon>
    </lineage>
</organism>
<keyword evidence="5" id="KW-1185">Reference proteome</keyword>
<proteinExistence type="predicted"/>
<dbReference type="PANTHER" id="PTHR33463:SF28">
    <property type="entry name" value="VTA1_CALLOSE SYNTHASE N-TERMINAL DOMAIN-CONTAINING PROTEIN"/>
    <property type="match status" value="1"/>
</dbReference>
<dbReference type="InterPro" id="IPR057135">
    <property type="entry name" value="At4g27190-like_LRR"/>
</dbReference>
<gene>
    <name evidence="4" type="ORF">HU200_052983</name>
</gene>
<comment type="caution">
    <text evidence="4">The sequence shown here is derived from an EMBL/GenBank/DDBJ whole genome shotgun (WGS) entry which is preliminary data.</text>
</comment>
<evidence type="ECO:0000256" key="1">
    <source>
        <dbReference type="ARBA" id="ARBA00022614"/>
    </source>
</evidence>
<dbReference type="Pfam" id="PF23247">
    <property type="entry name" value="LRR_RPS2"/>
    <property type="match status" value="1"/>
</dbReference>
<dbReference type="AlphaFoldDB" id="A0A835E5E5"/>